<gene>
    <name evidence="3" type="ORF">A3D49_01565</name>
</gene>
<evidence type="ECO:0000256" key="2">
    <source>
        <dbReference type="SAM" id="Phobius"/>
    </source>
</evidence>
<dbReference type="AlphaFoldDB" id="A0A1G2TH58"/>
<comment type="caution">
    <text evidence="3">The sequence shown here is derived from an EMBL/GenBank/DDBJ whole genome shotgun (WGS) entry which is preliminary data.</text>
</comment>
<reference evidence="3 4" key="1">
    <citation type="journal article" date="2016" name="Nat. Commun.">
        <title>Thousands of microbial genomes shed light on interconnected biogeochemical processes in an aquifer system.</title>
        <authorList>
            <person name="Anantharaman K."/>
            <person name="Brown C.T."/>
            <person name="Hug L.A."/>
            <person name="Sharon I."/>
            <person name="Castelle C.J."/>
            <person name="Probst A.J."/>
            <person name="Thomas B.C."/>
            <person name="Singh A."/>
            <person name="Wilkins M.J."/>
            <person name="Karaoz U."/>
            <person name="Brodie E.L."/>
            <person name="Williams K.H."/>
            <person name="Hubbard S.S."/>
            <person name="Banfield J.F."/>
        </authorList>
    </citation>
    <scope>NUCLEOTIDE SEQUENCE [LARGE SCALE GENOMIC DNA]</scope>
</reference>
<evidence type="ECO:0000313" key="3">
    <source>
        <dbReference type="EMBL" id="OHA96543.1"/>
    </source>
</evidence>
<protein>
    <recommendedName>
        <fullName evidence="5">Baseplate protein J-like domain-containing protein</fullName>
    </recommendedName>
</protein>
<keyword evidence="2" id="KW-0812">Transmembrane</keyword>
<proteinExistence type="predicted"/>
<dbReference type="EMBL" id="MHVS01000005">
    <property type="protein sequence ID" value="OHA96543.1"/>
    <property type="molecule type" value="Genomic_DNA"/>
</dbReference>
<feature type="transmembrane region" description="Helical" evidence="2">
    <location>
        <begin position="66"/>
        <end position="85"/>
    </location>
</feature>
<sequence>MPKKIEDIVIPDRKRSIRDIPVPESRRKEARTKIQDTKRPEEESEPGLPPVRTPIPRHRRGSRKRIFWASIVAFLILVFAALSFFNGATLSYTPKSAALAFKEDVYTAHKSGTNGLFYSVVKLSRDKGMAAAAGGEQDVSRKASGVIIVYNDSAEAQRLVVNTRFESSAGKIYRIDKPITVPAKKTVSGSAQPGSVEATVYADQAGEAYNSAPTDFTVPGLKGTPRFESVYARSKTPIAAGFIGKEKVVKSEDLVVAKSSLQASLKEELYTEAEAEVPEDFVLFRSLSTFDFEDLPQTAGSGASVVLNMRGHFYGVMFKRSDLASFLAVKKLGIGPAEPVGITDYSPLNISFASAVPEDLLSSSDISFKITGAAQVVWLTDEVALKADLAGHNKSEVQGILNNYPTIAAANITVRPFWKSSLPDKPDKIKVVKLPAQ</sequence>
<feature type="region of interest" description="Disordered" evidence="1">
    <location>
        <begin position="16"/>
        <end position="57"/>
    </location>
</feature>
<name>A0A1G2TH58_9BACT</name>
<keyword evidence="2" id="KW-0472">Membrane</keyword>
<evidence type="ECO:0000313" key="4">
    <source>
        <dbReference type="Proteomes" id="UP000177279"/>
    </source>
</evidence>
<feature type="compositionally biased region" description="Basic and acidic residues" evidence="1">
    <location>
        <begin position="24"/>
        <end position="41"/>
    </location>
</feature>
<keyword evidence="2" id="KW-1133">Transmembrane helix</keyword>
<dbReference type="Proteomes" id="UP000177279">
    <property type="component" value="Unassembled WGS sequence"/>
</dbReference>
<evidence type="ECO:0008006" key="5">
    <source>
        <dbReference type="Google" id="ProtNLM"/>
    </source>
</evidence>
<accession>A0A1G2TH58</accession>
<evidence type="ECO:0000256" key="1">
    <source>
        <dbReference type="SAM" id="MobiDB-lite"/>
    </source>
</evidence>
<organism evidence="3 4">
    <name type="scientific">Candidatus Zambryskibacteria bacterium RIFCSPHIGHO2_02_FULL_43_37</name>
    <dbReference type="NCBI Taxonomy" id="1802749"/>
    <lineage>
        <taxon>Bacteria</taxon>
        <taxon>Candidatus Zambryskiibacteriota</taxon>
    </lineage>
</organism>